<dbReference type="OrthoDB" id="307871at2759"/>
<evidence type="ECO:0000313" key="3">
    <source>
        <dbReference type="Proteomes" id="UP000299102"/>
    </source>
</evidence>
<dbReference type="AlphaFoldDB" id="A0A4C1V7Y3"/>
<protein>
    <submittedName>
        <fullName evidence="2">WASH complex subunit 1</fullName>
    </submittedName>
</protein>
<feature type="compositionally biased region" description="Basic and acidic residues" evidence="1">
    <location>
        <begin position="105"/>
        <end position="116"/>
    </location>
</feature>
<reference evidence="2 3" key="1">
    <citation type="journal article" date="2019" name="Commun. Biol.">
        <title>The bagworm genome reveals a unique fibroin gene that provides high tensile strength.</title>
        <authorList>
            <person name="Kono N."/>
            <person name="Nakamura H."/>
            <person name="Ohtoshi R."/>
            <person name="Tomita M."/>
            <person name="Numata K."/>
            <person name="Arakawa K."/>
        </authorList>
    </citation>
    <scope>NUCLEOTIDE SEQUENCE [LARGE SCALE GENOMIC DNA]</scope>
</reference>
<comment type="caution">
    <text evidence="2">The sequence shown here is derived from an EMBL/GenBank/DDBJ whole genome shotgun (WGS) entry which is preliminary data.</text>
</comment>
<evidence type="ECO:0000313" key="2">
    <source>
        <dbReference type="EMBL" id="GBP34943.1"/>
    </source>
</evidence>
<dbReference type="EMBL" id="BGZK01000297">
    <property type="protein sequence ID" value="GBP34943.1"/>
    <property type="molecule type" value="Genomic_DNA"/>
</dbReference>
<evidence type="ECO:0000256" key="1">
    <source>
        <dbReference type="SAM" id="MobiDB-lite"/>
    </source>
</evidence>
<feature type="region of interest" description="Disordered" evidence="1">
    <location>
        <begin position="96"/>
        <end position="116"/>
    </location>
</feature>
<name>A0A4C1V7Y3_EUMVA</name>
<accession>A0A4C1V7Y3</accession>
<dbReference type="Proteomes" id="UP000299102">
    <property type="component" value="Unassembled WGS sequence"/>
</dbReference>
<sequence>MSFSEVAYRQPGGAGRLLRVGRGPATGQTGFRYQRIYLRPDYRHRLTHGKNSATSSGGDLMADLHAKLSMRRRGISGAEGAPRAHDTGFFLHTLSNLIPEPNETSPHHSSTEEDWD</sequence>
<keyword evidence="3" id="KW-1185">Reference proteome</keyword>
<gene>
    <name evidence="2" type="primary">wash</name>
    <name evidence="2" type="ORF">EVAR_28408_1</name>
</gene>
<organism evidence="2 3">
    <name type="scientific">Eumeta variegata</name>
    <name type="common">Bagworm moth</name>
    <name type="synonym">Eumeta japonica</name>
    <dbReference type="NCBI Taxonomy" id="151549"/>
    <lineage>
        <taxon>Eukaryota</taxon>
        <taxon>Metazoa</taxon>
        <taxon>Ecdysozoa</taxon>
        <taxon>Arthropoda</taxon>
        <taxon>Hexapoda</taxon>
        <taxon>Insecta</taxon>
        <taxon>Pterygota</taxon>
        <taxon>Neoptera</taxon>
        <taxon>Endopterygota</taxon>
        <taxon>Lepidoptera</taxon>
        <taxon>Glossata</taxon>
        <taxon>Ditrysia</taxon>
        <taxon>Tineoidea</taxon>
        <taxon>Psychidae</taxon>
        <taxon>Oiketicinae</taxon>
        <taxon>Eumeta</taxon>
    </lineage>
</organism>
<proteinExistence type="predicted"/>